<dbReference type="WBParaSite" id="ALUE_0001940301-mRNA-1">
    <property type="protein sequence ID" value="ALUE_0001940301-mRNA-1"/>
    <property type="gene ID" value="ALUE_0001940301"/>
</dbReference>
<dbReference type="Proteomes" id="UP000036681">
    <property type="component" value="Unplaced"/>
</dbReference>
<evidence type="ECO:0000313" key="1">
    <source>
        <dbReference type="Proteomes" id="UP000036681"/>
    </source>
</evidence>
<dbReference type="AlphaFoldDB" id="A0A0M3IKX5"/>
<sequence length="69" mass="8018">MIADGAVIRRPSISMDFIQIRGFDNTYVFRKDGHRHKRAADDLTRVLRSDYRVRRTAFLSESKPPQAPN</sequence>
<organism evidence="1 2">
    <name type="scientific">Ascaris lumbricoides</name>
    <name type="common">Giant roundworm</name>
    <dbReference type="NCBI Taxonomy" id="6252"/>
    <lineage>
        <taxon>Eukaryota</taxon>
        <taxon>Metazoa</taxon>
        <taxon>Ecdysozoa</taxon>
        <taxon>Nematoda</taxon>
        <taxon>Chromadorea</taxon>
        <taxon>Rhabditida</taxon>
        <taxon>Spirurina</taxon>
        <taxon>Ascaridomorpha</taxon>
        <taxon>Ascaridoidea</taxon>
        <taxon>Ascarididae</taxon>
        <taxon>Ascaris</taxon>
    </lineage>
</organism>
<keyword evidence="1" id="KW-1185">Reference proteome</keyword>
<accession>A0A0M3IKX5</accession>
<reference evidence="2" key="1">
    <citation type="submission" date="2017-02" db="UniProtKB">
        <authorList>
            <consortium name="WormBaseParasite"/>
        </authorList>
    </citation>
    <scope>IDENTIFICATION</scope>
</reference>
<protein>
    <submittedName>
        <fullName evidence="2">Transposase</fullName>
    </submittedName>
</protein>
<proteinExistence type="predicted"/>
<name>A0A0M3IKX5_ASCLU</name>
<evidence type="ECO:0000313" key="2">
    <source>
        <dbReference type="WBParaSite" id="ALUE_0001940301-mRNA-1"/>
    </source>
</evidence>